<dbReference type="PANTHER" id="PTHR43298">
    <property type="entry name" value="MULTIDRUG RESISTANCE PROTEIN NORM-RELATED"/>
    <property type="match status" value="1"/>
</dbReference>
<keyword evidence="3" id="KW-1185">Reference proteome</keyword>
<dbReference type="Pfam" id="PF01554">
    <property type="entry name" value="MatE"/>
    <property type="match status" value="1"/>
</dbReference>
<evidence type="ECO:0000256" key="1">
    <source>
        <dbReference type="ARBA" id="ARBA00022448"/>
    </source>
</evidence>
<dbReference type="EMBL" id="CP015093">
    <property type="protein sequence ID" value="APZ54077.1"/>
    <property type="molecule type" value="Genomic_DNA"/>
</dbReference>
<evidence type="ECO:0000313" key="2">
    <source>
        <dbReference type="EMBL" id="APZ54077.1"/>
    </source>
</evidence>
<reference evidence="2 3" key="1">
    <citation type="submission" date="2016-04" db="EMBL/GenBank/DDBJ databases">
        <title>Deep-sea bacteria in the southern Pacific.</title>
        <authorList>
            <person name="Tang K."/>
        </authorList>
    </citation>
    <scope>NUCLEOTIDE SEQUENCE [LARGE SCALE GENOMIC DNA]</scope>
    <source>
        <strain evidence="2 3">JLT2014</strain>
    </source>
</reference>
<gene>
    <name evidence="2" type="ORF">Ga0080574_TMP3743</name>
</gene>
<dbReference type="InterPro" id="IPR002528">
    <property type="entry name" value="MATE_fam"/>
</dbReference>
<proteinExistence type="predicted"/>
<accession>A0A1P8UXG1</accession>
<keyword evidence="1" id="KW-0813">Transport</keyword>
<dbReference type="PANTHER" id="PTHR43298:SF2">
    <property type="entry name" value="FMN_FAD EXPORTER YEEO-RELATED"/>
    <property type="match status" value="1"/>
</dbReference>
<dbReference type="Proteomes" id="UP000187059">
    <property type="component" value="Chromosome"/>
</dbReference>
<sequence>MSQTASQISHGRVLKIALPILLSNVTIPILGAVDTGVVGQIPQPEPIAAVGIGAIVLTAIYWVFGFLRMGTVGLAAQAAGMGDRAEVSALLTRALAIGLAGGLALIALQWAIFAVAFAVSPASAEVEALARGYMRIRIWSAPAAIAIYGVTGWLIAQERTRGVFVLQLWMNAINVALDLLFVLGLGWASRAWRWPPSSPSGRGSPWGSGSAARRCAIRRRAPGRGSSTGRGCGAWRWSMAIS</sequence>
<organism evidence="2 3">
    <name type="scientific">Salipiger abyssi</name>
    <dbReference type="NCBI Taxonomy" id="1250539"/>
    <lineage>
        <taxon>Bacteria</taxon>
        <taxon>Pseudomonadati</taxon>
        <taxon>Pseudomonadota</taxon>
        <taxon>Alphaproteobacteria</taxon>
        <taxon>Rhodobacterales</taxon>
        <taxon>Roseobacteraceae</taxon>
        <taxon>Salipiger</taxon>
    </lineage>
</organism>
<dbReference type="GO" id="GO:0005886">
    <property type="term" value="C:plasma membrane"/>
    <property type="evidence" value="ECO:0007669"/>
    <property type="project" value="TreeGrafter"/>
</dbReference>
<dbReference type="KEGG" id="paby:Ga0080574_TMP3743"/>
<dbReference type="GO" id="GO:0042910">
    <property type="term" value="F:xenobiotic transmembrane transporter activity"/>
    <property type="evidence" value="ECO:0007669"/>
    <property type="project" value="InterPro"/>
</dbReference>
<dbReference type="STRING" id="1250539.Ga0080574_TMP3743"/>
<protein>
    <submittedName>
        <fullName evidence="2">Uncharacterized protein</fullName>
    </submittedName>
</protein>
<evidence type="ECO:0000313" key="3">
    <source>
        <dbReference type="Proteomes" id="UP000187059"/>
    </source>
</evidence>
<dbReference type="InterPro" id="IPR050222">
    <property type="entry name" value="MATE_MdtK"/>
</dbReference>
<dbReference type="AlphaFoldDB" id="A0A1P8UXG1"/>
<dbReference type="GO" id="GO:0015297">
    <property type="term" value="F:antiporter activity"/>
    <property type="evidence" value="ECO:0007669"/>
    <property type="project" value="InterPro"/>
</dbReference>
<name>A0A1P8UXG1_9RHOB</name>